<dbReference type="AlphaFoldDB" id="A0A0E9XZ99"/>
<evidence type="ECO:0000256" key="1">
    <source>
        <dbReference type="SAM" id="MobiDB-lite"/>
    </source>
</evidence>
<organism evidence="2">
    <name type="scientific">Anguilla anguilla</name>
    <name type="common">European freshwater eel</name>
    <name type="synonym">Muraena anguilla</name>
    <dbReference type="NCBI Taxonomy" id="7936"/>
    <lineage>
        <taxon>Eukaryota</taxon>
        <taxon>Metazoa</taxon>
        <taxon>Chordata</taxon>
        <taxon>Craniata</taxon>
        <taxon>Vertebrata</taxon>
        <taxon>Euteleostomi</taxon>
        <taxon>Actinopterygii</taxon>
        <taxon>Neopterygii</taxon>
        <taxon>Teleostei</taxon>
        <taxon>Anguilliformes</taxon>
        <taxon>Anguillidae</taxon>
        <taxon>Anguilla</taxon>
    </lineage>
</organism>
<sequence>MNVCRQQRMKFLFKRCKSSAQPRSGGLNEAGPTYNTEARN</sequence>
<dbReference type="EMBL" id="GBXM01000613">
    <property type="protein sequence ID" value="JAI07965.1"/>
    <property type="molecule type" value="Transcribed_RNA"/>
</dbReference>
<reference evidence="2" key="1">
    <citation type="submission" date="2014-11" db="EMBL/GenBank/DDBJ databases">
        <authorList>
            <person name="Amaro Gonzalez C."/>
        </authorList>
    </citation>
    <scope>NUCLEOTIDE SEQUENCE</scope>
</reference>
<evidence type="ECO:0000313" key="2">
    <source>
        <dbReference type="EMBL" id="JAI07965.1"/>
    </source>
</evidence>
<accession>A0A0E9XZ99</accession>
<proteinExistence type="predicted"/>
<name>A0A0E9XZ99_ANGAN</name>
<feature type="region of interest" description="Disordered" evidence="1">
    <location>
        <begin position="17"/>
        <end position="40"/>
    </location>
</feature>
<protein>
    <submittedName>
        <fullName evidence="2">Uncharacterized protein</fullName>
    </submittedName>
</protein>
<reference evidence="2" key="2">
    <citation type="journal article" date="2015" name="Fish Shellfish Immunol.">
        <title>Early steps in the European eel (Anguilla anguilla)-Vibrio vulnificus interaction in the gills: Role of the RtxA13 toxin.</title>
        <authorList>
            <person name="Callol A."/>
            <person name="Pajuelo D."/>
            <person name="Ebbesson L."/>
            <person name="Teles M."/>
            <person name="MacKenzie S."/>
            <person name="Amaro C."/>
        </authorList>
    </citation>
    <scope>NUCLEOTIDE SEQUENCE</scope>
</reference>